<keyword evidence="2" id="KW-0732">Signal</keyword>
<name>A0A5C6A2U5_9BACT</name>
<feature type="chain" id="PRO_5023023080" description="Secreted protein" evidence="2">
    <location>
        <begin position="33"/>
        <end position="284"/>
    </location>
</feature>
<accession>A0A5C6A2U5</accession>
<keyword evidence="4" id="KW-1185">Reference proteome</keyword>
<feature type="signal peptide" evidence="2">
    <location>
        <begin position="1"/>
        <end position="32"/>
    </location>
</feature>
<feature type="region of interest" description="Disordered" evidence="1">
    <location>
        <begin position="264"/>
        <end position="284"/>
    </location>
</feature>
<evidence type="ECO:0000256" key="2">
    <source>
        <dbReference type="SAM" id="SignalP"/>
    </source>
</evidence>
<dbReference type="AlphaFoldDB" id="A0A5C6A2U5"/>
<protein>
    <recommendedName>
        <fullName evidence="5">Secreted protein</fullName>
    </recommendedName>
</protein>
<evidence type="ECO:0008006" key="5">
    <source>
        <dbReference type="Google" id="ProtNLM"/>
    </source>
</evidence>
<dbReference type="EMBL" id="SJPN01000008">
    <property type="protein sequence ID" value="TWT93869.1"/>
    <property type="molecule type" value="Genomic_DNA"/>
</dbReference>
<feature type="compositionally biased region" description="Basic and acidic residues" evidence="1">
    <location>
        <begin position="264"/>
        <end position="273"/>
    </location>
</feature>
<organism evidence="3 4">
    <name type="scientific">Stieleria varia</name>
    <dbReference type="NCBI Taxonomy" id="2528005"/>
    <lineage>
        <taxon>Bacteria</taxon>
        <taxon>Pseudomonadati</taxon>
        <taxon>Planctomycetota</taxon>
        <taxon>Planctomycetia</taxon>
        <taxon>Pirellulales</taxon>
        <taxon>Pirellulaceae</taxon>
        <taxon>Stieleria</taxon>
    </lineage>
</organism>
<evidence type="ECO:0000256" key="1">
    <source>
        <dbReference type="SAM" id="MobiDB-lite"/>
    </source>
</evidence>
<comment type="caution">
    <text evidence="3">The sequence shown here is derived from an EMBL/GenBank/DDBJ whole genome shotgun (WGS) entry which is preliminary data.</text>
</comment>
<dbReference type="RefSeq" id="WP_231742497.1">
    <property type="nucleotide sequence ID" value="NZ_CP151726.1"/>
</dbReference>
<feature type="compositionally biased region" description="Low complexity" evidence="1">
    <location>
        <begin position="274"/>
        <end position="284"/>
    </location>
</feature>
<reference evidence="3 4" key="1">
    <citation type="submission" date="2019-02" db="EMBL/GenBank/DDBJ databases">
        <title>Deep-cultivation of Planctomycetes and their phenomic and genomic characterization uncovers novel biology.</title>
        <authorList>
            <person name="Wiegand S."/>
            <person name="Jogler M."/>
            <person name="Boedeker C."/>
            <person name="Pinto D."/>
            <person name="Vollmers J."/>
            <person name="Rivas-Marin E."/>
            <person name="Kohn T."/>
            <person name="Peeters S.H."/>
            <person name="Heuer A."/>
            <person name="Rast P."/>
            <person name="Oberbeckmann S."/>
            <person name="Bunk B."/>
            <person name="Jeske O."/>
            <person name="Meyerdierks A."/>
            <person name="Storesund J.E."/>
            <person name="Kallscheuer N."/>
            <person name="Luecker S."/>
            <person name="Lage O.M."/>
            <person name="Pohl T."/>
            <person name="Merkel B.J."/>
            <person name="Hornburger P."/>
            <person name="Mueller R.-W."/>
            <person name="Bruemmer F."/>
            <person name="Labrenz M."/>
            <person name="Spormann A.M."/>
            <person name="Op Den Camp H."/>
            <person name="Overmann J."/>
            <person name="Amann R."/>
            <person name="Jetten M.S.M."/>
            <person name="Mascher T."/>
            <person name="Medema M.H."/>
            <person name="Devos D.P."/>
            <person name="Kaster A.-K."/>
            <person name="Ovreas L."/>
            <person name="Rohde M."/>
            <person name="Galperin M.Y."/>
            <person name="Jogler C."/>
        </authorList>
    </citation>
    <scope>NUCLEOTIDE SEQUENCE [LARGE SCALE GENOMIC DNA]</scope>
    <source>
        <strain evidence="3 4">Pla52n</strain>
    </source>
</reference>
<proteinExistence type="predicted"/>
<evidence type="ECO:0000313" key="4">
    <source>
        <dbReference type="Proteomes" id="UP000320176"/>
    </source>
</evidence>
<sequence length="284" mass="29339" precursor="true">MSQLPQLNLRRCFLCGIAALSIGALFAPSSDAADSRRDENAEQAEMFAAIDAGQIDVKFIPMNATAANVLVRNLTDKPLNIQLPARFAGVPIDAQFGGGGMGGMGGGGMGGMGGGGMGGMGGGGGQSMGGGMGGGGMGGMGGGGMGGMGGGMMRVGPERQQKIAVQTVCLEHGKPDPNPKMAYKIVPLDQFTKDARVHVICEALGNRQVTQNTAQAATWHFTDNLSWEKLAEKNRVESKYTGNIPFFSPLELRTAVAVAAEATRLAEERKVPESESVSSESNDS</sequence>
<gene>
    <name evidence="3" type="ORF">Pla52n_56970</name>
</gene>
<dbReference type="Proteomes" id="UP000320176">
    <property type="component" value="Unassembled WGS sequence"/>
</dbReference>
<evidence type="ECO:0000313" key="3">
    <source>
        <dbReference type="EMBL" id="TWT93869.1"/>
    </source>
</evidence>